<sequence length="177" mass="19811">MVTSLLYYRTPATKQSDVADPRNLPTAQILEFTQPSKVLEGIKELYGNIITKQASVNQSGVRRIFNRDDGMKNRDFTVMGVINKTPVTDAINRIMDFRTRLQRDDNHIHGIIGFLSGNSTNFNVDPDAQPGNPVPNVATKGLMIGETEIGYEGRLFTRLTFRMNLHFGGQHETVTVS</sequence>
<proteinExistence type="predicted"/>
<evidence type="ECO:0000313" key="1">
    <source>
        <dbReference type="EMBL" id="KKK82985.1"/>
    </source>
</evidence>
<organism evidence="1">
    <name type="scientific">marine sediment metagenome</name>
    <dbReference type="NCBI Taxonomy" id="412755"/>
    <lineage>
        <taxon>unclassified sequences</taxon>
        <taxon>metagenomes</taxon>
        <taxon>ecological metagenomes</taxon>
    </lineage>
</organism>
<protein>
    <submittedName>
        <fullName evidence="1">Uncharacterized protein</fullName>
    </submittedName>
</protein>
<gene>
    <name evidence="1" type="ORF">LCGC14_2797920</name>
</gene>
<name>A0A0F8ZAP0_9ZZZZ</name>
<accession>A0A0F8ZAP0</accession>
<dbReference type="AlphaFoldDB" id="A0A0F8ZAP0"/>
<dbReference type="EMBL" id="LAZR01052430">
    <property type="protein sequence ID" value="KKK82985.1"/>
    <property type="molecule type" value="Genomic_DNA"/>
</dbReference>
<reference evidence="1" key="1">
    <citation type="journal article" date="2015" name="Nature">
        <title>Complex archaea that bridge the gap between prokaryotes and eukaryotes.</title>
        <authorList>
            <person name="Spang A."/>
            <person name="Saw J.H."/>
            <person name="Jorgensen S.L."/>
            <person name="Zaremba-Niedzwiedzka K."/>
            <person name="Martijn J."/>
            <person name="Lind A.E."/>
            <person name="van Eijk R."/>
            <person name="Schleper C."/>
            <person name="Guy L."/>
            <person name="Ettema T.J."/>
        </authorList>
    </citation>
    <scope>NUCLEOTIDE SEQUENCE</scope>
</reference>
<comment type="caution">
    <text evidence="1">The sequence shown here is derived from an EMBL/GenBank/DDBJ whole genome shotgun (WGS) entry which is preliminary data.</text>
</comment>